<evidence type="ECO:0000313" key="2">
    <source>
        <dbReference type="Proteomes" id="UP000799755"/>
    </source>
</evidence>
<keyword evidence="2" id="KW-1185">Reference proteome</keyword>
<evidence type="ECO:0000313" key="1">
    <source>
        <dbReference type="EMBL" id="KAF2471299.1"/>
    </source>
</evidence>
<name>A0ACB6QWB7_9PLEO</name>
<sequence length="458" mass="49474">MAFILTFASLFSPISSTIYYPALSPLASDLHVSNSLINLTITSFSIFQGLAPAFMGAFSDAEGRRPAYLICFTIYIAANIGLALQSNYAALLILRCVQSSGSSGTVALANAVVADIATPHERGTWMGWASCGALLGPTIGPVIGGLLTQYLGWRSIFWFLTIFSGVYLIPIVLFFPESCRAVVGNGAQRPPKWNSCLLEPRLKKRIADNESWLGPPIPPHPLRFPNPIKTLSVLFEKEASLILISSGFLFAGFYAVMAGLPSQLEANYGYNSLEVGLCFLASGAGGSIVALISGKMMDANFRRYARKLGLDATDTRRLRTLSTFPIEAARLEIALPLILLGAANILAFGWVMRFKTHIAGPLILLFFTGFATTGAFTILSTLVVDLFPEKPATATAAGNMTRCWLGAGAIAMVVPMVDRIGTGWTFTFVAALWCVLVPPLWAVVKWGPGMRREKEERL</sequence>
<dbReference type="Proteomes" id="UP000799755">
    <property type="component" value="Unassembled WGS sequence"/>
</dbReference>
<reference evidence="1" key="1">
    <citation type="journal article" date="2020" name="Stud. Mycol.">
        <title>101 Dothideomycetes genomes: a test case for predicting lifestyles and emergence of pathogens.</title>
        <authorList>
            <person name="Haridas S."/>
            <person name="Albert R."/>
            <person name="Binder M."/>
            <person name="Bloem J."/>
            <person name="Labutti K."/>
            <person name="Salamov A."/>
            <person name="Andreopoulos B."/>
            <person name="Baker S."/>
            <person name="Barry K."/>
            <person name="Bills G."/>
            <person name="Bluhm B."/>
            <person name="Cannon C."/>
            <person name="Castanera R."/>
            <person name="Culley D."/>
            <person name="Daum C."/>
            <person name="Ezra D."/>
            <person name="Gonzalez J."/>
            <person name="Henrissat B."/>
            <person name="Kuo A."/>
            <person name="Liang C."/>
            <person name="Lipzen A."/>
            <person name="Lutzoni F."/>
            <person name="Magnuson J."/>
            <person name="Mondo S."/>
            <person name="Nolan M."/>
            <person name="Ohm R."/>
            <person name="Pangilinan J."/>
            <person name="Park H.-J."/>
            <person name="Ramirez L."/>
            <person name="Alfaro M."/>
            <person name="Sun H."/>
            <person name="Tritt A."/>
            <person name="Yoshinaga Y."/>
            <person name="Zwiers L.-H."/>
            <person name="Turgeon B."/>
            <person name="Goodwin S."/>
            <person name="Spatafora J."/>
            <person name="Crous P."/>
            <person name="Grigoriev I."/>
        </authorList>
    </citation>
    <scope>NUCLEOTIDE SEQUENCE</scope>
    <source>
        <strain evidence="1">ATCC 200398</strain>
    </source>
</reference>
<proteinExistence type="predicted"/>
<protein>
    <submittedName>
        <fullName evidence="1">MFS general substrate transporter</fullName>
    </submittedName>
</protein>
<accession>A0ACB6QWB7</accession>
<gene>
    <name evidence="1" type="ORF">BDR25DRAFT_260765</name>
</gene>
<dbReference type="EMBL" id="MU003505">
    <property type="protein sequence ID" value="KAF2471299.1"/>
    <property type="molecule type" value="Genomic_DNA"/>
</dbReference>
<comment type="caution">
    <text evidence="1">The sequence shown here is derived from an EMBL/GenBank/DDBJ whole genome shotgun (WGS) entry which is preliminary data.</text>
</comment>
<organism evidence="1 2">
    <name type="scientific">Lindgomyces ingoldianus</name>
    <dbReference type="NCBI Taxonomy" id="673940"/>
    <lineage>
        <taxon>Eukaryota</taxon>
        <taxon>Fungi</taxon>
        <taxon>Dikarya</taxon>
        <taxon>Ascomycota</taxon>
        <taxon>Pezizomycotina</taxon>
        <taxon>Dothideomycetes</taxon>
        <taxon>Pleosporomycetidae</taxon>
        <taxon>Pleosporales</taxon>
        <taxon>Lindgomycetaceae</taxon>
        <taxon>Lindgomyces</taxon>
    </lineage>
</organism>
<feature type="non-terminal residue" evidence="1">
    <location>
        <position position="458"/>
    </location>
</feature>